<evidence type="ECO:0000313" key="2">
    <source>
        <dbReference type="EMBL" id="XDE70263.1"/>
    </source>
</evidence>
<keyword evidence="1" id="KW-1133">Transmembrane helix</keyword>
<proteinExistence type="predicted"/>
<evidence type="ECO:0000256" key="1">
    <source>
        <dbReference type="SAM" id="Phobius"/>
    </source>
</evidence>
<keyword evidence="1" id="KW-0472">Membrane</keyword>
<feature type="transmembrane region" description="Helical" evidence="1">
    <location>
        <begin position="37"/>
        <end position="56"/>
    </location>
</feature>
<protein>
    <submittedName>
        <fullName evidence="2">Uncharacterized protein</fullName>
    </submittedName>
</protein>
<organism evidence="2">
    <name type="scientific">Arfiviricetes sp</name>
    <dbReference type="NCBI Taxonomy" id="2832556"/>
    <lineage>
        <taxon>Viruses</taxon>
        <taxon>Monodnaviria</taxon>
        <taxon>Shotokuvirae</taxon>
        <taxon>Cressdnaviricota</taxon>
        <taxon>Arfiviricetes</taxon>
    </lineage>
</organism>
<reference evidence="2" key="1">
    <citation type="submission" date="2024-06" db="EMBL/GenBank/DDBJ databases">
        <title>Taxonomic and functional characterisation of viruses from a lost world in the Cuatro Cienegas Basin, Mexico.</title>
        <authorList>
            <person name="Cisneros-Martinez A.M."/>
            <person name="Rodriguez-Cruz U.E."/>
            <person name="Eguiarte L.E."/>
            <person name="Souza V."/>
        </authorList>
    </citation>
    <scope>NUCLEOTIDE SEQUENCE</scope>
    <source>
        <strain evidence="2">C0N11L56</strain>
    </source>
</reference>
<dbReference type="EMBL" id="PQ059485">
    <property type="protein sequence ID" value="XDE70263.1"/>
    <property type="molecule type" value="Genomic_DNA"/>
</dbReference>
<keyword evidence="1" id="KW-0812">Transmembrane</keyword>
<sequence>MISLIDLIIRVLSFGSIKSFEYVDGSFKFDTTISQEYITIVFAGCFFLWFVIIKIWKEFF</sequence>
<accession>A0AB39A3B4</accession>
<name>A0AB39A3B4_9VIRU</name>